<keyword evidence="3" id="KW-0067">ATP-binding</keyword>
<dbReference type="InterPro" id="IPR038718">
    <property type="entry name" value="SNF2-like_sf"/>
</dbReference>
<dbReference type="PROSITE" id="PS51194">
    <property type="entry name" value="HELICASE_CTER"/>
    <property type="match status" value="1"/>
</dbReference>
<dbReference type="STRING" id="27342.A0A0H2RU58"/>
<feature type="domain" description="Helicase ATP-binding" evidence="5">
    <location>
        <begin position="37"/>
        <end position="248"/>
    </location>
</feature>
<dbReference type="FunCoup" id="A0A0H2RU58">
    <property type="interactions" value="157"/>
</dbReference>
<dbReference type="InterPro" id="IPR050628">
    <property type="entry name" value="SNF2_RAD54_helicase_TF"/>
</dbReference>
<dbReference type="PANTHER" id="PTHR45626:SF14">
    <property type="entry name" value="ATP-DEPENDENT DNA HELICASE (EUROFUNG)"/>
    <property type="match status" value="1"/>
</dbReference>
<evidence type="ECO:0000313" key="8">
    <source>
        <dbReference type="Proteomes" id="UP000053477"/>
    </source>
</evidence>
<dbReference type="PROSITE" id="PS51192">
    <property type="entry name" value="HELICASE_ATP_BIND_1"/>
    <property type="match status" value="1"/>
</dbReference>
<dbReference type="GO" id="GO:0005524">
    <property type="term" value="F:ATP binding"/>
    <property type="evidence" value="ECO:0007669"/>
    <property type="project" value="UniProtKB-KW"/>
</dbReference>
<proteinExistence type="predicted"/>
<dbReference type="Gene3D" id="3.40.50.300">
    <property type="entry name" value="P-loop containing nucleotide triphosphate hydrolases"/>
    <property type="match status" value="1"/>
</dbReference>
<evidence type="ECO:0000256" key="2">
    <source>
        <dbReference type="ARBA" id="ARBA00022801"/>
    </source>
</evidence>
<dbReference type="InterPro" id="IPR000330">
    <property type="entry name" value="SNF2_N"/>
</dbReference>
<dbReference type="SMART" id="SM00487">
    <property type="entry name" value="DEXDc"/>
    <property type="match status" value="1"/>
</dbReference>
<dbReference type="EMBL" id="KQ085928">
    <property type="protein sequence ID" value="KLO15540.1"/>
    <property type="molecule type" value="Genomic_DNA"/>
</dbReference>
<dbReference type="GO" id="GO:0005634">
    <property type="term" value="C:nucleus"/>
    <property type="evidence" value="ECO:0007669"/>
    <property type="project" value="TreeGrafter"/>
</dbReference>
<gene>
    <name evidence="7" type="ORF">SCHPADRAFT_260490</name>
</gene>
<evidence type="ECO:0000313" key="7">
    <source>
        <dbReference type="EMBL" id="KLO15540.1"/>
    </source>
</evidence>
<dbReference type="InterPro" id="IPR049730">
    <property type="entry name" value="SNF2/RAD54-like_C"/>
</dbReference>
<feature type="region of interest" description="Disordered" evidence="4">
    <location>
        <begin position="139"/>
        <end position="178"/>
    </location>
</feature>
<organism evidence="7 8">
    <name type="scientific">Schizopora paradoxa</name>
    <dbReference type="NCBI Taxonomy" id="27342"/>
    <lineage>
        <taxon>Eukaryota</taxon>
        <taxon>Fungi</taxon>
        <taxon>Dikarya</taxon>
        <taxon>Basidiomycota</taxon>
        <taxon>Agaricomycotina</taxon>
        <taxon>Agaricomycetes</taxon>
        <taxon>Hymenochaetales</taxon>
        <taxon>Schizoporaceae</taxon>
        <taxon>Schizopora</taxon>
    </lineage>
</organism>
<dbReference type="Gene3D" id="3.40.50.10810">
    <property type="entry name" value="Tandem AAA-ATPase domain"/>
    <property type="match status" value="1"/>
</dbReference>
<dbReference type="Proteomes" id="UP000053477">
    <property type="component" value="Unassembled WGS sequence"/>
</dbReference>
<dbReference type="CDD" id="cd18008">
    <property type="entry name" value="DEXDc_SHPRH-like"/>
    <property type="match status" value="1"/>
</dbReference>
<name>A0A0H2RU58_9AGAM</name>
<protein>
    <submittedName>
        <fullName evidence="7">Uncharacterized protein</fullName>
    </submittedName>
</protein>
<dbReference type="CDD" id="cd18793">
    <property type="entry name" value="SF2_C_SNF"/>
    <property type="match status" value="1"/>
</dbReference>
<dbReference type="SMART" id="SM00490">
    <property type="entry name" value="HELICc"/>
    <property type="match status" value="1"/>
</dbReference>
<evidence type="ECO:0000259" key="6">
    <source>
        <dbReference type="PROSITE" id="PS51194"/>
    </source>
</evidence>
<dbReference type="GO" id="GO:0006281">
    <property type="term" value="P:DNA repair"/>
    <property type="evidence" value="ECO:0007669"/>
    <property type="project" value="TreeGrafter"/>
</dbReference>
<keyword evidence="8" id="KW-1185">Reference proteome</keyword>
<sequence length="641" mass="72417">MNDTNENIDMSLATVKGFKEDFKLLPHQVVGRTWMRDRESGKSHGGILADDMGLGKTIQTLTRIVDGRPRKSDKDDGYAATTLVVSPVGLVSQWASEIARIAIGLRVVEHHGSNRTKDPEVLKRAHIVVTSYSIVSSEHGAYDQPKNESKTKKKKNVSDDSDSDDSDTFARSVPKKSAASKKKPMDALFHVNWWRIVLDEAHNIKNRKTKAAIACCALKGKYRWCLTGTPMQNNVEELFSLLQFLKIRPLNDWETFNNQINKPVKSGRSVRAMKRLHVVLKAIMLRRKKDTILNGQPLIKLPDRKLEIVECQFDPEEREFYEAIENKVELTLNKFIKNGDMNRNYTSMLVLLLRLRQACNHPSLISKDISFDRDAVEPKAVKEGNDLEDEDELADMFGKLGVSGNKKCSMCQAAMTSSNTNDADAKYCDDCSDLATKARRKSLATIKGSSISLPPESAKTRMIMELLEEIRGREDGVEKTIIFSQFTSMLDIIQPFLQDAGIKYVRYDGSMRKDKREESLEKIRNADSVKVILISFKAGSTGLNLTACNNVILVDMWWNPALEDQAFDRAHRLGQTRNVNIYKLTVERTVEERILALQEKKRELAAAALSGDKIKNSKLGMDDLMALFHRSGRDEDEDEDD</sequence>
<dbReference type="GO" id="GO:0008094">
    <property type="term" value="F:ATP-dependent activity, acting on DNA"/>
    <property type="evidence" value="ECO:0007669"/>
    <property type="project" value="TreeGrafter"/>
</dbReference>
<evidence type="ECO:0000256" key="1">
    <source>
        <dbReference type="ARBA" id="ARBA00022741"/>
    </source>
</evidence>
<evidence type="ECO:0000256" key="4">
    <source>
        <dbReference type="SAM" id="MobiDB-lite"/>
    </source>
</evidence>
<keyword evidence="1" id="KW-0547">Nucleotide-binding</keyword>
<dbReference type="GO" id="GO:0016787">
    <property type="term" value="F:hydrolase activity"/>
    <property type="evidence" value="ECO:0007669"/>
    <property type="project" value="UniProtKB-KW"/>
</dbReference>
<dbReference type="InterPro" id="IPR001650">
    <property type="entry name" value="Helicase_C-like"/>
</dbReference>
<dbReference type="InParanoid" id="A0A0H2RU58"/>
<evidence type="ECO:0000256" key="3">
    <source>
        <dbReference type="ARBA" id="ARBA00022840"/>
    </source>
</evidence>
<dbReference type="OrthoDB" id="423559at2759"/>
<dbReference type="PANTHER" id="PTHR45626">
    <property type="entry name" value="TRANSCRIPTION TERMINATION FACTOR 2-RELATED"/>
    <property type="match status" value="1"/>
</dbReference>
<accession>A0A0H2RU58</accession>
<evidence type="ECO:0000259" key="5">
    <source>
        <dbReference type="PROSITE" id="PS51192"/>
    </source>
</evidence>
<keyword evidence="2" id="KW-0378">Hydrolase</keyword>
<dbReference type="InterPro" id="IPR014001">
    <property type="entry name" value="Helicase_ATP-bd"/>
</dbReference>
<feature type="domain" description="Helicase C-terminal" evidence="6">
    <location>
        <begin position="462"/>
        <end position="625"/>
    </location>
</feature>
<reference evidence="7 8" key="1">
    <citation type="submission" date="2015-04" db="EMBL/GenBank/DDBJ databases">
        <title>Complete genome sequence of Schizopora paradoxa KUC8140, a cosmopolitan wood degrader in East Asia.</title>
        <authorList>
            <consortium name="DOE Joint Genome Institute"/>
            <person name="Min B."/>
            <person name="Park H."/>
            <person name="Jang Y."/>
            <person name="Kim J.-J."/>
            <person name="Kim K.H."/>
            <person name="Pangilinan J."/>
            <person name="Lipzen A."/>
            <person name="Riley R."/>
            <person name="Grigoriev I.V."/>
            <person name="Spatafora J.W."/>
            <person name="Choi I.-G."/>
        </authorList>
    </citation>
    <scope>NUCLEOTIDE SEQUENCE [LARGE SCALE GENOMIC DNA]</scope>
    <source>
        <strain evidence="7 8">KUC8140</strain>
    </source>
</reference>
<dbReference type="InterPro" id="IPR027417">
    <property type="entry name" value="P-loop_NTPase"/>
</dbReference>
<dbReference type="Pfam" id="PF00271">
    <property type="entry name" value="Helicase_C"/>
    <property type="match status" value="1"/>
</dbReference>
<dbReference type="SUPFAM" id="SSF52540">
    <property type="entry name" value="P-loop containing nucleoside triphosphate hydrolases"/>
    <property type="match status" value="2"/>
</dbReference>
<dbReference type="Pfam" id="PF00176">
    <property type="entry name" value="SNF2-rel_dom"/>
    <property type="match status" value="1"/>
</dbReference>
<dbReference type="AlphaFoldDB" id="A0A0H2RU58"/>